<dbReference type="HAMAP" id="MF_00315">
    <property type="entry name" value="DXP_synth"/>
    <property type="match status" value="1"/>
</dbReference>
<evidence type="ECO:0000256" key="10">
    <source>
        <dbReference type="HAMAP-Rule" id="MF_00315"/>
    </source>
</evidence>
<dbReference type="GO" id="GO:0005829">
    <property type="term" value="C:cytosol"/>
    <property type="evidence" value="ECO:0007669"/>
    <property type="project" value="TreeGrafter"/>
</dbReference>
<dbReference type="FunFam" id="3.40.50.970:FF:000005">
    <property type="entry name" value="1-deoxy-D-xylulose-5-phosphate synthase"/>
    <property type="match status" value="1"/>
</dbReference>
<feature type="binding site" evidence="10">
    <location>
        <position position="175"/>
    </location>
    <ligand>
        <name>thiamine diphosphate</name>
        <dbReference type="ChEBI" id="CHEBI:58937"/>
    </ligand>
</feature>
<comment type="catalytic activity">
    <reaction evidence="10">
        <text>D-glyceraldehyde 3-phosphate + pyruvate + H(+) = 1-deoxy-D-xylulose 5-phosphate + CO2</text>
        <dbReference type="Rhea" id="RHEA:12605"/>
        <dbReference type="ChEBI" id="CHEBI:15361"/>
        <dbReference type="ChEBI" id="CHEBI:15378"/>
        <dbReference type="ChEBI" id="CHEBI:16526"/>
        <dbReference type="ChEBI" id="CHEBI:57792"/>
        <dbReference type="ChEBI" id="CHEBI:59776"/>
        <dbReference type="EC" id="2.2.1.7"/>
    </reaction>
</comment>
<dbReference type="EMBL" id="CP018799">
    <property type="protein sequence ID" value="ATX78502.1"/>
    <property type="molecule type" value="Genomic_DNA"/>
</dbReference>
<keyword evidence="9 10" id="KW-0414">Isoprene biosynthesis</keyword>
<dbReference type="GO" id="GO:0019288">
    <property type="term" value="P:isopentenyl diphosphate biosynthetic process, methylerythritol 4-phosphate pathway"/>
    <property type="evidence" value="ECO:0007669"/>
    <property type="project" value="TreeGrafter"/>
</dbReference>
<comment type="function">
    <text evidence="10">Catalyzes the acyloin condensation reaction between C atoms 2 and 3 of pyruvate and glyceraldehyde 3-phosphate to yield 1-deoxy-D-xylulose-5-phosphate (DXP).</text>
</comment>
<dbReference type="InterPro" id="IPR049557">
    <property type="entry name" value="Transketolase_CS"/>
</dbReference>
<dbReference type="GO" id="GO:0016114">
    <property type="term" value="P:terpenoid biosynthetic process"/>
    <property type="evidence" value="ECO:0007669"/>
    <property type="project" value="UniProtKB-UniRule"/>
</dbReference>
<dbReference type="CDD" id="cd02007">
    <property type="entry name" value="TPP_DXS"/>
    <property type="match status" value="1"/>
</dbReference>
<dbReference type="GO" id="GO:0000287">
    <property type="term" value="F:magnesium ion binding"/>
    <property type="evidence" value="ECO:0007669"/>
    <property type="project" value="UniProtKB-UniRule"/>
</dbReference>
<dbReference type="PANTHER" id="PTHR43322">
    <property type="entry name" value="1-D-DEOXYXYLULOSE 5-PHOSPHATE SYNTHASE-RELATED"/>
    <property type="match status" value="1"/>
</dbReference>
<evidence type="ECO:0000256" key="4">
    <source>
        <dbReference type="ARBA" id="ARBA00022679"/>
    </source>
</evidence>
<feature type="binding site" evidence="10">
    <location>
        <position position="364"/>
    </location>
    <ligand>
        <name>thiamine diphosphate</name>
        <dbReference type="ChEBI" id="CHEBI:58937"/>
    </ligand>
</feature>
<dbReference type="GO" id="GO:0009228">
    <property type="term" value="P:thiamine biosynthetic process"/>
    <property type="evidence" value="ECO:0007669"/>
    <property type="project" value="UniProtKB-UniRule"/>
</dbReference>
<dbReference type="Gene3D" id="3.40.50.920">
    <property type="match status" value="1"/>
</dbReference>
<accession>A0A2K8KVB4</accession>
<keyword evidence="5 10" id="KW-0479">Metal-binding</keyword>
<evidence type="ECO:0000256" key="8">
    <source>
        <dbReference type="ARBA" id="ARBA00023052"/>
    </source>
</evidence>
<dbReference type="Gene3D" id="3.40.50.970">
    <property type="match status" value="2"/>
</dbReference>
<dbReference type="Pfam" id="PF13292">
    <property type="entry name" value="DXP_synthase_N"/>
    <property type="match status" value="1"/>
</dbReference>
<dbReference type="GO" id="GO:0030976">
    <property type="term" value="F:thiamine pyrophosphate binding"/>
    <property type="evidence" value="ECO:0007669"/>
    <property type="project" value="UniProtKB-UniRule"/>
</dbReference>
<evidence type="ECO:0000256" key="5">
    <source>
        <dbReference type="ARBA" id="ARBA00022723"/>
    </source>
</evidence>
<dbReference type="CDD" id="cd07033">
    <property type="entry name" value="TPP_PYR_DXS_TK_like"/>
    <property type="match status" value="1"/>
</dbReference>
<evidence type="ECO:0000259" key="11">
    <source>
        <dbReference type="SMART" id="SM00861"/>
    </source>
</evidence>
<proteinExistence type="inferred from homology"/>
<feature type="binding site" evidence="10">
    <location>
        <position position="175"/>
    </location>
    <ligand>
        <name>Mg(2+)</name>
        <dbReference type="ChEBI" id="CHEBI:18420"/>
    </ligand>
</feature>
<organism evidence="12 13">
    <name type="scientific">Mariprofundus aestuarium</name>
    <dbReference type="NCBI Taxonomy" id="1921086"/>
    <lineage>
        <taxon>Bacteria</taxon>
        <taxon>Pseudomonadati</taxon>
        <taxon>Pseudomonadota</taxon>
        <taxon>Candidatius Mariprofundia</taxon>
        <taxon>Mariprofundales</taxon>
        <taxon>Mariprofundaceae</taxon>
        <taxon>Mariprofundus</taxon>
    </lineage>
</organism>
<dbReference type="SUPFAM" id="SSF52922">
    <property type="entry name" value="TK C-terminal domain-like"/>
    <property type="match status" value="1"/>
</dbReference>
<feature type="binding site" evidence="10">
    <location>
        <position position="146"/>
    </location>
    <ligand>
        <name>Mg(2+)</name>
        <dbReference type="ChEBI" id="CHEBI:18420"/>
    </ligand>
</feature>
<evidence type="ECO:0000256" key="3">
    <source>
        <dbReference type="ARBA" id="ARBA00011738"/>
    </source>
</evidence>
<dbReference type="EC" id="2.2.1.7" evidence="10"/>
<dbReference type="SMART" id="SM00861">
    <property type="entry name" value="Transket_pyr"/>
    <property type="match status" value="1"/>
</dbReference>
<feature type="binding site" evidence="10">
    <location>
        <position position="74"/>
    </location>
    <ligand>
        <name>thiamine diphosphate</name>
        <dbReference type="ChEBI" id="CHEBI:58937"/>
    </ligand>
</feature>
<reference evidence="12 13" key="1">
    <citation type="submission" date="2016-12" db="EMBL/GenBank/DDBJ databases">
        <title>Isolation and genomic insights into novel planktonic Zetaproteobacteria from stratified waters of the Chesapeake Bay.</title>
        <authorList>
            <person name="McAllister S.M."/>
            <person name="Kato S."/>
            <person name="Chan C.S."/>
            <person name="Chiu B.K."/>
            <person name="Field E.K."/>
        </authorList>
    </citation>
    <scope>NUCLEOTIDE SEQUENCE [LARGE SCALE GENOMIC DNA]</scope>
    <source>
        <strain evidence="12 13">CP-5</strain>
    </source>
</reference>
<dbReference type="PROSITE" id="PS00801">
    <property type="entry name" value="TRANSKETOLASE_1"/>
    <property type="match status" value="1"/>
</dbReference>
<feature type="binding site" evidence="10">
    <location>
        <begin position="115"/>
        <end position="117"/>
    </location>
    <ligand>
        <name>thiamine diphosphate</name>
        <dbReference type="ChEBI" id="CHEBI:58937"/>
    </ligand>
</feature>
<dbReference type="InterPro" id="IPR009014">
    <property type="entry name" value="Transketo_C/PFOR_II"/>
</dbReference>
<dbReference type="InterPro" id="IPR005477">
    <property type="entry name" value="Dxylulose-5-P_synthase"/>
</dbReference>
<evidence type="ECO:0000256" key="9">
    <source>
        <dbReference type="ARBA" id="ARBA00023229"/>
    </source>
</evidence>
<keyword evidence="4 10" id="KW-0808">Transferase</keyword>
<keyword evidence="7 10" id="KW-0784">Thiamine biosynthesis</keyword>
<keyword evidence="8 10" id="KW-0786">Thiamine pyrophosphate</keyword>
<gene>
    <name evidence="10" type="primary">dxs</name>
    <name evidence="12" type="ORF">Ga0123461_0049</name>
</gene>
<keyword evidence="6 10" id="KW-0460">Magnesium</keyword>
<feature type="binding site" evidence="10">
    <location>
        <position position="282"/>
    </location>
    <ligand>
        <name>thiamine diphosphate</name>
        <dbReference type="ChEBI" id="CHEBI:58937"/>
    </ligand>
</feature>
<keyword evidence="13" id="KW-1185">Reference proteome</keyword>
<dbReference type="PANTHER" id="PTHR43322:SF5">
    <property type="entry name" value="1-DEOXY-D-XYLULOSE-5-PHOSPHATE SYNTHASE, CHLOROPLASTIC"/>
    <property type="match status" value="1"/>
</dbReference>
<dbReference type="AlphaFoldDB" id="A0A2K8KVB4"/>
<dbReference type="InterPro" id="IPR029061">
    <property type="entry name" value="THDP-binding"/>
</dbReference>
<evidence type="ECO:0000313" key="12">
    <source>
        <dbReference type="EMBL" id="ATX78502.1"/>
    </source>
</evidence>
<protein>
    <recommendedName>
        <fullName evidence="10">1-deoxy-D-xylulose-5-phosphate synthase</fullName>
        <ecNumber evidence="10">2.2.1.7</ecNumber>
    </recommendedName>
    <alternativeName>
        <fullName evidence="10">1-deoxyxylulose-5-phosphate synthase</fullName>
        <shortName evidence="10">DXP synthase</shortName>
        <shortName evidence="10">DXPS</shortName>
    </alternativeName>
</protein>
<comment type="cofactor">
    <cofactor evidence="10">
        <name>Mg(2+)</name>
        <dbReference type="ChEBI" id="CHEBI:18420"/>
    </cofactor>
    <text evidence="10">Binds 1 Mg(2+) ion per subunit.</text>
</comment>
<dbReference type="SUPFAM" id="SSF52518">
    <property type="entry name" value="Thiamin diphosphate-binding fold (THDP-binding)"/>
    <property type="match status" value="2"/>
</dbReference>
<dbReference type="GO" id="GO:0008661">
    <property type="term" value="F:1-deoxy-D-xylulose-5-phosphate synthase activity"/>
    <property type="evidence" value="ECO:0007669"/>
    <property type="project" value="UniProtKB-UniRule"/>
</dbReference>
<sequence>MFELLNRIHGTADLKALYPEQLPQLADEMRHYLIETLAPIGGHLGAGLGVVELSIALHYLFNSPQDKIVWDVGHQAYPHKILTGRLAGMPTIRQYGGLCGFTKRSESEHDPFGAGHASTSISAAYGIAAGRDLNHEGYHVVAVIGDGALTGGMAFEALNHAGAHNNRLLVILNDNEMSIAPNVGAMSSYLARIITGKPYTQAKDTAKRILGKLPGALDAAKRLEEHVKGMITPGTLFEEMGFRYVGPIDGHDFDHLLPTLANCKELDGPMLLHVVTKKGLGFSPAEEDPETWHGLGPYNVETGIPHKSAGCPPTYTQVFGNTLADMADHDESIVAITAAMPAGTGISLFAKRHPERCFDVGIAEQHAVTFAGGLAVAGKRPYVAIYSTFMQRGYDQIIHDICIQNLPVTFCLDRAGIVGADGATHAGMFDIAFMRNLPNMTVMAPKDEAELKKMLATSRKINGPVTIRYPRGNGYGVDISSSSVLPVGKAEVLEEGSDGLVVAVGSRVRDALSAVETLRKEDGRALTLLNLRFIKPLDVEAILSHLKQGKQLAVVEEGIAQGGIGQEIAVAALKSGWSGPFIHIAMPDNFPVHGTQNELLRDLKMDSQGILKQLRDH</sequence>
<evidence type="ECO:0000256" key="1">
    <source>
        <dbReference type="ARBA" id="ARBA00004980"/>
    </source>
</evidence>
<feature type="binding site" evidence="10">
    <location>
        <begin position="147"/>
        <end position="148"/>
    </location>
    <ligand>
        <name>thiamine diphosphate</name>
        <dbReference type="ChEBI" id="CHEBI:58937"/>
    </ligand>
</feature>
<dbReference type="Pfam" id="PF02779">
    <property type="entry name" value="Transket_pyr"/>
    <property type="match status" value="1"/>
</dbReference>
<dbReference type="NCBIfam" id="TIGR00204">
    <property type="entry name" value="dxs"/>
    <property type="match status" value="1"/>
</dbReference>
<evidence type="ECO:0000313" key="13">
    <source>
        <dbReference type="Proteomes" id="UP000231701"/>
    </source>
</evidence>
<comment type="pathway">
    <text evidence="1 10">Metabolic intermediate biosynthesis; 1-deoxy-D-xylulose 5-phosphate biosynthesis; 1-deoxy-D-xylulose 5-phosphate from D-glyceraldehyde 3-phosphate and pyruvate: step 1/1.</text>
</comment>
<dbReference type="InterPro" id="IPR005475">
    <property type="entry name" value="Transketolase-like_Pyr-bd"/>
</dbReference>
<dbReference type="UniPathway" id="UPA00064">
    <property type="reaction ID" value="UER00091"/>
</dbReference>
<comment type="cofactor">
    <cofactor evidence="10">
        <name>thiamine diphosphate</name>
        <dbReference type="ChEBI" id="CHEBI:58937"/>
    </cofactor>
    <text evidence="10">Binds 1 thiamine pyrophosphate per subunit.</text>
</comment>
<dbReference type="NCBIfam" id="NF003933">
    <property type="entry name" value="PRK05444.2-2"/>
    <property type="match status" value="1"/>
</dbReference>
<evidence type="ECO:0000256" key="2">
    <source>
        <dbReference type="ARBA" id="ARBA00011081"/>
    </source>
</evidence>
<evidence type="ECO:0000256" key="6">
    <source>
        <dbReference type="ARBA" id="ARBA00022842"/>
    </source>
</evidence>
<dbReference type="Pfam" id="PF02780">
    <property type="entry name" value="Transketolase_C"/>
    <property type="match status" value="1"/>
</dbReference>
<feature type="domain" description="Transketolase-like pyrimidine-binding" evidence="11">
    <location>
        <begin position="313"/>
        <end position="477"/>
    </location>
</feature>
<comment type="similarity">
    <text evidence="2 10">Belongs to the transketolase family. DXPS subfamily.</text>
</comment>
<dbReference type="PROSITE" id="PS00802">
    <property type="entry name" value="TRANSKETOLASE_2"/>
    <property type="match status" value="1"/>
</dbReference>
<dbReference type="Proteomes" id="UP000231701">
    <property type="component" value="Chromosome"/>
</dbReference>
<comment type="subunit">
    <text evidence="3 10">Homodimer.</text>
</comment>
<dbReference type="InterPro" id="IPR033248">
    <property type="entry name" value="Transketolase_C"/>
</dbReference>
<evidence type="ECO:0000256" key="7">
    <source>
        <dbReference type="ARBA" id="ARBA00022977"/>
    </source>
</evidence>
<dbReference type="InterPro" id="IPR020826">
    <property type="entry name" value="Transketolase_BS"/>
</dbReference>
<name>A0A2K8KVB4_MARES</name>
<dbReference type="KEGG" id="maes:Ga0123461_0049"/>